<dbReference type="Pfam" id="PF02632">
    <property type="entry name" value="BioY"/>
    <property type="match status" value="1"/>
</dbReference>
<reference evidence="5" key="1">
    <citation type="submission" date="2016-11" db="EMBL/GenBank/DDBJ databases">
        <authorList>
            <person name="Varghese N."/>
            <person name="Submissions S."/>
        </authorList>
    </citation>
    <scope>NUCLEOTIDE SEQUENCE</scope>
    <source>
        <strain evidence="5">DSM 4029</strain>
    </source>
</reference>
<dbReference type="Proteomes" id="UP000474718">
    <property type="component" value="Unassembled WGS sequence"/>
</dbReference>
<evidence type="ECO:0000313" key="7">
    <source>
        <dbReference type="Proteomes" id="UP000474718"/>
    </source>
</evidence>
<dbReference type="PANTHER" id="PTHR34295">
    <property type="entry name" value="BIOTIN TRANSPORTER BIOY"/>
    <property type="match status" value="1"/>
</dbReference>
<dbReference type="PANTHER" id="PTHR34295:SF1">
    <property type="entry name" value="BIOTIN TRANSPORTER BIOY"/>
    <property type="match status" value="1"/>
</dbReference>
<evidence type="ECO:0000256" key="1">
    <source>
        <dbReference type="ARBA" id="ARBA00010692"/>
    </source>
</evidence>
<keyword evidence="3" id="KW-1133">Transmembrane helix</keyword>
<dbReference type="AlphaFoldDB" id="A0AAQ1RWN7"/>
<feature type="transmembrane region" description="Helical" evidence="3">
    <location>
        <begin position="61"/>
        <end position="78"/>
    </location>
</feature>
<evidence type="ECO:0000313" key="5">
    <source>
        <dbReference type="EMBL" id="SHG34254.1"/>
    </source>
</evidence>
<evidence type="ECO:0000256" key="2">
    <source>
        <dbReference type="PIRNR" id="PIRNR016661"/>
    </source>
</evidence>
<reference evidence="4 7" key="3">
    <citation type="journal article" date="2019" name="Nat. Med.">
        <title>A library of human gut bacterial isolates paired with longitudinal multiomics data enables mechanistic microbiome research.</title>
        <authorList>
            <person name="Poyet M."/>
            <person name="Groussin M."/>
            <person name="Gibbons S.M."/>
            <person name="Avila-Pacheco J."/>
            <person name="Jiang X."/>
            <person name="Kearney S.M."/>
            <person name="Perrotta A.R."/>
            <person name="Berdy B."/>
            <person name="Zhao S."/>
            <person name="Lieberman T.D."/>
            <person name="Swanson P.K."/>
            <person name="Smith M."/>
            <person name="Roesemann S."/>
            <person name="Alexander J.E."/>
            <person name="Rich S.A."/>
            <person name="Livny J."/>
            <person name="Vlamakis H."/>
            <person name="Clish C."/>
            <person name="Bullock K."/>
            <person name="Deik A."/>
            <person name="Scott J."/>
            <person name="Pierce K.A."/>
            <person name="Xavier R.J."/>
            <person name="Alm E.J."/>
        </authorList>
    </citation>
    <scope>NUCLEOTIDE SEQUENCE [LARGE SCALE GENOMIC DNA]</scope>
    <source>
        <strain evidence="4 7">BIOML-A2</strain>
    </source>
</reference>
<sequence length="189" mass="19548">MRQPSKTRELVLTALAAAVISLLAPLSVPLPFTPVPISLASFAVVLCSACLGFWRGTVGTLVYIAVGLVGLPVFAGFTGGADKLFGPTGGYIVGFVFCAAATGWLVDRAPGKVWLYPVAMVAGSLLCYAFGSLWLGMQMHLSFGQALLAGVVPFLPGDAGKIVVACLVAYPIRQRLEKGGFLSAEGAAK</sequence>
<feature type="transmembrane region" description="Helical" evidence="3">
    <location>
        <begin position="147"/>
        <end position="170"/>
    </location>
</feature>
<reference evidence="6" key="2">
    <citation type="submission" date="2016-11" db="EMBL/GenBank/DDBJ databases">
        <authorList>
            <person name="Jaros S."/>
            <person name="Januszkiewicz K."/>
            <person name="Wedrychowicz H."/>
        </authorList>
    </citation>
    <scope>NUCLEOTIDE SEQUENCE [LARGE SCALE GENOMIC DNA]</scope>
    <source>
        <strain evidence="6">DSM 4029</strain>
    </source>
</reference>
<organism evidence="5 6">
    <name type="scientific">Bittarella massiliensis</name>
    <name type="common">ex Durand et al. 2017</name>
    <dbReference type="NCBI Taxonomy" id="1720313"/>
    <lineage>
        <taxon>Bacteria</taxon>
        <taxon>Bacillati</taxon>
        <taxon>Bacillota</taxon>
        <taxon>Clostridia</taxon>
        <taxon>Eubacteriales</taxon>
        <taxon>Oscillospiraceae</taxon>
        <taxon>Bittarella (ex Durand et al. 2017)</taxon>
    </lineage>
</organism>
<comment type="subcellular location">
    <subcellularLocation>
        <location evidence="2">Cell membrane</location>
        <topology evidence="2">Multi-pass membrane protein</topology>
    </subcellularLocation>
</comment>
<feature type="transmembrane region" description="Helical" evidence="3">
    <location>
        <begin position="113"/>
        <end position="135"/>
    </location>
</feature>
<comment type="similarity">
    <text evidence="1 2">Belongs to the BioY family.</text>
</comment>
<dbReference type="EMBL" id="FQVY01000003">
    <property type="protein sequence ID" value="SHG34254.1"/>
    <property type="molecule type" value="Genomic_DNA"/>
</dbReference>
<feature type="transmembrane region" description="Helical" evidence="3">
    <location>
        <begin position="84"/>
        <end position="106"/>
    </location>
</feature>
<comment type="caution">
    <text evidence="5">The sequence shown here is derived from an EMBL/GenBank/DDBJ whole genome shotgun (WGS) entry which is preliminary data.</text>
</comment>
<keyword evidence="2 3" id="KW-0472">Membrane</keyword>
<proteinExistence type="inferred from homology"/>
<name>A0AAQ1RWN7_9FIRM</name>
<dbReference type="Proteomes" id="UP000184089">
    <property type="component" value="Unassembled WGS sequence"/>
</dbReference>
<feature type="transmembrane region" description="Helical" evidence="3">
    <location>
        <begin position="35"/>
        <end position="54"/>
    </location>
</feature>
<dbReference type="InterPro" id="IPR003784">
    <property type="entry name" value="BioY"/>
</dbReference>
<dbReference type="RefSeq" id="WP_021658136.1">
    <property type="nucleotide sequence ID" value="NZ_FQVY01000003.1"/>
</dbReference>
<keyword evidence="2" id="KW-0813">Transport</keyword>
<evidence type="ECO:0000313" key="4">
    <source>
        <dbReference type="EMBL" id="MZL70466.1"/>
    </source>
</evidence>
<dbReference type="GO" id="GO:0015225">
    <property type="term" value="F:biotin transmembrane transporter activity"/>
    <property type="evidence" value="ECO:0007669"/>
    <property type="project" value="UniProtKB-UniRule"/>
</dbReference>
<keyword evidence="2" id="KW-1003">Cell membrane</keyword>
<dbReference type="PIRSF" id="PIRSF016661">
    <property type="entry name" value="BioY"/>
    <property type="match status" value="1"/>
</dbReference>
<dbReference type="GO" id="GO:0005886">
    <property type="term" value="C:plasma membrane"/>
    <property type="evidence" value="ECO:0007669"/>
    <property type="project" value="UniProtKB-SubCell"/>
</dbReference>
<evidence type="ECO:0000313" key="6">
    <source>
        <dbReference type="Proteomes" id="UP000184089"/>
    </source>
</evidence>
<keyword evidence="3" id="KW-0812">Transmembrane</keyword>
<accession>A0AAQ1RWN7</accession>
<keyword evidence="7" id="KW-1185">Reference proteome</keyword>
<evidence type="ECO:0000256" key="3">
    <source>
        <dbReference type="SAM" id="Phobius"/>
    </source>
</evidence>
<gene>
    <name evidence="4" type="ORF">GT747_11955</name>
    <name evidence="5" type="ORF">SAMN05444424_2177</name>
</gene>
<dbReference type="Gene3D" id="1.10.1760.20">
    <property type="match status" value="1"/>
</dbReference>
<dbReference type="EMBL" id="WWVX01000008">
    <property type="protein sequence ID" value="MZL70466.1"/>
    <property type="molecule type" value="Genomic_DNA"/>
</dbReference>
<protein>
    <recommendedName>
        <fullName evidence="2">Biotin transporter</fullName>
    </recommendedName>
</protein>